<gene>
    <name evidence="4" type="ORF">DFR24_4219</name>
</gene>
<dbReference type="GO" id="GO:0008239">
    <property type="term" value="F:dipeptidyl-peptidase activity"/>
    <property type="evidence" value="ECO:0007669"/>
    <property type="project" value="InterPro"/>
</dbReference>
<dbReference type="Pfam" id="PF02129">
    <property type="entry name" value="Peptidase_S15"/>
    <property type="match status" value="1"/>
</dbReference>
<evidence type="ECO:0000313" key="5">
    <source>
        <dbReference type="Proteomes" id="UP000295341"/>
    </source>
</evidence>
<evidence type="ECO:0000256" key="1">
    <source>
        <dbReference type="ARBA" id="ARBA00022801"/>
    </source>
</evidence>
<proteinExistence type="predicted"/>
<evidence type="ECO:0000313" key="4">
    <source>
        <dbReference type="EMBL" id="TDU25774.1"/>
    </source>
</evidence>
<keyword evidence="1" id="KW-0378">Hydrolase</keyword>
<dbReference type="SUPFAM" id="SSF53474">
    <property type="entry name" value="alpha/beta-Hydrolases"/>
    <property type="match status" value="1"/>
</dbReference>
<evidence type="ECO:0000256" key="2">
    <source>
        <dbReference type="SAM" id="MobiDB-lite"/>
    </source>
</evidence>
<protein>
    <recommendedName>
        <fullName evidence="3">Xaa-Pro dipeptidyl-peptidase C-terminal domain-containing protein</fullName>
    </recommendedName>
</protein>
<evidence type="ECO:0000259" key="3">
    <source>
        <dbReference type="SMART" id="SM00939"/>
    </source>
</evidence>
<dbReference type="RefSeq" id="WP_133883366.1">
    <property type="nucleotide sequence ID" value="NZ_MWIN01000013.1"/>
</dbReference>
<accession>A0A4R7NX13</accession>
<dbReference type="InterPro" id="IPR008979">
    <property type="entry name" value="Galactose-bd-like_sf"/>
</dbReference>
<dbReference type="OrthoDB" id="9806163at2"/>
<name>A0A4R7NX13_9GAMM</name>
<dbReference type="Gene3D" id="3.40.50.1820">
    <property type="entry name" value="alpha/beta hydrolase"/>
    <property type="match status" value="1"/>
</dbReference>
<reference evidence="4 5" key="1">
    <citation type="submission" date="2019-03" db="EMBL/GenBank/DDBJ databases">
        <title>Genomic Encyclopedia of Type Strains, Phase IV (KMG-IV): sequencing the most valuable type-strain genomes for metagenomic binning, comparative biology and taxonomic classification.</title>
        <authorList>
            <person name="Goeker M."/>
        </authorList>
    </citation>
    <scope>NUCLEOTIDE SEQUENCE [LARGE SCALE GENOMIC DNA]</scope>
    <source>
        <strain evidence="4 5">DSM 26377</strain>
    </source>
</reference>
<dbReference type="NCBIfam" id="TIGR00976">
    <property type="entry name" value="CocE_NonD"/>
    <property type="match status" value="1"/>
</dbReference>
<dbReference type="InterPro" id="IPR029058">
    <property type="entry name" value="AB_hydrolase_fold"/>
</dbReference>
<keyword evidence="5" id="KW-1185">Reference proteome</keyword>
<dbReference type="SUPFAM" id="SSF49785">
    <property type="entry name" value="Galactose-binding domain-like"/>
    <property type="match status" value="1"/>
</dbReference>
<organism evidence="4 5">
    <name type="scientific">Panacagrimonas perspica</name>
    <dbReference type="NCBI Taxonomy" id="381431"/>
    <lineage>
        <taxon>Bacteria</taxon>
        <taxon>Pseudomonadati</taxon>
        <taxon>Pseudomonadota</taxon>
        <taxon>Gammaproteobacteria</taxon>
        <taxon>Nevskiales</taxon>
        <taxon>Nevskiaceae</taxon>
        <taxon>Panacagrimonas</taxon>
    </lineage>
</organism>
<dbReference type="Gene3D" id="2.60.120.260">
    <property type="entry name" value="Galactose-binding domain-like"/>
    <property type="match status" value="1"/>
</dbReference>
<dbReference type="Gene3D" id="1.10.3020.10">
    <property type="entry name" value="alpha-amino acid ester hydrolase ( Helical cap domain)"/>
    <property type="match status" value="1"/>
</dbReference>
<comment type="caution">
    <text evidence="4">The sequence shown here is derived from an EMBL/GenBank/DDBJ whole genome shotgun (WGS) entry which is preliminary data.</text>
</comment>
<feature type="domain" description="Xaa-Pro dipeptidyl-peptidase C-terminal" evidence="3">
    <location>
        <begin position="508"/>
        <end position="748"/>
    </location>
</feature>
<dbReference type="InterPro" id="IPR005674">
    <property type="entry name" value="CocE/Ser_esterase"/>
</dbReference>
<dbReference type="SMART" id="SM00939">
    <property type="entry name" value="PepX_C"/>
    <property type="match status" value="1"/>
</dbReference>
<dbReference type="AlphaFoldDB" id="A0A4R7NX13"/>
<sequence>MSRGTIWGRVVAVLVLLLTSSVVRSQGFEFVPPASVEDPAVPGLMRDLAERILPVYQEKDPERYLVNLAALQMVAGNPGAAAESRNSLRERRETDGKRPQHPYVLFHDLVVRARAVEQTEKIAFADAFARLFRENVSKLGDRESNAVTRLMGSSPEATRDALQAAFDRIRPAGSVGDREAMDLVWTYIWFDAYRRTGGTLPSLAREEGSRRYVSEEDVRIKGRGGVEIVARVVRPRVADKPLPALLEFTIDPAQDDAAASAAHGYVGVIAYTRGKLRTKGRITPFENDGEDARLVIEWIAKQPWSDGRVAMIGEGYSGFAAWAATRKLPAALKAIATADATAPGIDFPMEGRIVRNQAYRWASEHTQGLADPAAVRRDDAGWQALDLLWFQSGRPYRDFDRIAKEPNRVFRRWIGHPSYDRYWQKMIPFREQFAKVQIPVLSITGYYAQGEVGALHYFQEHVRHAPDASHALLIGPWDERAIEDRPARVLRGYAVDPASRIDLEELRFEWLDHVLNGRPKPEVLKDRVNYWAMGAGQWRHASSVEAMGSAAVRLYLETSEASDARRLFRDPTMNDVSFEQVVDRRNRDARGDDAPPPILSRQLPVRDGVKYISDPLPQSMEVSGLLSGQLDFRPSRMDVDLNVAMYELLADGGYLLLFDPYEFRASYARDRSQRRLLQAGVRQQLKFRTEQLMARRLHAGSRLVLVMSVNQRADRQINYGIGDDVSAESLKRAKAPLKIRWYPGSYIELPVRP</sequence>
<dbReference type="InterPro" id="IPR013736">
    <property type="entry name" value="Xaa-Pro_dipept_C"/>
</dbReference>
<dbReference type="Proteomes" id="UP000295341">
    <property type="component" value="Unassembled WGS sequence"/>
</dbReference>
<dbReference type="InterPro" id="IPR000383">
    <property type="entry name" value="Xaa-Pro-like_dom"/>
</dbReference>
<dbReference type="EMBL" id="SOBT01000011">
    <property type="protein sequence ID" value="TDU25774.1"/>
    <property type="molecule type" value="Genomic_DNA"/>
</dbReference>
<feature type="region of interest" description="Disordered" evidence="2">
    <location>
        <begin position="80"/>
        <end position="99"/>
    </location>
</feature>
<feature type="compositionally biased region" description="Basic and acidic residues" evidence="2">
    <location>
        <begin position="86"/>
        <end position="98"/>
    </location>
</feature>